<feature type="region of interest" description="Disordered" evidence="1">
    <location>
        <begin position="71"/>
        <end position="127"/>
    </location>
</feature>
<dbReference type="RefSeq" id="WP_141915784.1">
    <property type="nucleotide sequence ID" value="NZ_BAAAYS010000001.1"/>
</dbReference>
<sequence>MRQEFYYDWRARFGTGFETDIAAGMSWNEAWDLALGILRDRDSHTNATLRGDLYPTTAPERAAWDIYEGTMNAKRGKNQQPKRIPRPWAGKPFQPETTKADEPQEIDPESAARRERIRARTERKTPE</sequence>
<keyword evidence="3" id="KW-1185">Reference proteome</keyword>
<dbReference type="OrthoDB" id="3232551at2"/>
<dbReference type="EMBL" id="VFPN01000001">
    <property type="protein sequence ID" value="TQM65842.1"/>
    <property type="molecule type" value="Genomic_DNA"/>
</dbReference>
<gene>
    <name evidence="2" type="ORF">FB466_0656</name>
</gene>
<comment type="caution">
    <text evidence="2">The sequence shown here is derived from an EMBL/GenBank/DDBJ whole genome shotgun (WGS) entry which is preliminary data.</text>
</comment>
<dbReference type="Proteomes" id="UP000318331">
    <property type="component" value="Unassembled WGS sequence"/>
</dbReference>
<feature type="compositionally biased region" description="Basic and acidic residues" evidence="1">
    <location>
        <begin position="110"/>
        <end position="127"/>
    </location>
</feature>
<reference evidence="2 3" key="1">
    <citation type="submission" date="2019-06" db="EMBL/GenBank/DDBJ databases">
        <title>Sequencing the genomes of 1000 actinobacteria strains.</title>
        <authorList>
            <person name="Klenk H.-P."/>
        </authorList>
    </citation>
    <scope>NUCLEOTIDE SEQUENCE [LARGE SCALE GENOMIC DNA]</scope>
    <source>
        <strain evidence="2 3">DSM 18031</strain>
    </source>
</reference>
<accession>A0A543I5H0</accession>
<protein>
    <submittedName>
        <fullName evidence="2">Uncharacterized protein</fullName>
    </submittedName>
</protein>
<evidence type="ECO:0000256" key="1">
    <source>
        <dbReference type="SAM" id="MobiDB-lite"/>
    </source>
</evidence>
<proteinExistence type="predicted"/>
<name>A0A543I5H0_9MICO</name>
<evidence type="ECO:0000313" key="3">
    <source>
        <dbReference type="Proteomes" id="UP000318331"/>
    </source>
</evidence>
<evidence type="ECO:0000313" key="2">
    <source>
        <dbReference type="EMBL" id="TQM65842.1"/>
    </source>
</evidence>
<dbReference type="AlphaFoldDB" id="A0A543I5H0"/>
<organism evidence="2 3">
    <name type="scientific">Klugiella xanthotipulae</name>
    <dbReference type="NCBI Taxonomy" id="244735"/>
    <lineage>
        <taxon>Bacteria</taxon>
        <taxon>Bacillati</taxon>
        <taxon>Actinomycetota</taxon>
        <taxon>Actinomycetes</taxon>
        <taxon>Micrococcales</taxon>
        <taxon>Microbacteriaceae</taxon>
        <taxon>Klugiella</taxon>
    </lineage>
</organism>